<accession>A0ABR0K8I7</accession>
<dbReference type="PRINTS" id="PR00081">
    <property type="entry name" value="GDHRDH"/>
</dbReference>
<reference evidence="4 5" key="1">
    <citation type="submission" date="2023-08" db="EMBL/GenBank/DDBJ databases">
        <title>Black Yeasts Isolated from many extreme environments.</title>
        <authorList>
            <person name="Coleine C."/>
            <person name="Stajich J.E."/>
            <person name="Selbmann L."/>
        </authorList>
    </citation>
    <scope>NUCLEOTIDE SEQUENCE [LARGE SCALE GENOMIC DNA]</scope>
    <source>
        <strain evidence="4 5">CCFEE 5885</strain>
    </source>
</reference>
<dbReference type="CDD" id="cd05233">
    <property type="entry name" value="SDR_c"/>
    <property type="match status" value="1"/>
</dbReference>
<evidence type="ECO:0000313" key="4">
    <source>
        <dbReference type="EMBL" id="KAK5089473.1"/>
    </source>
</evidence>
<dbReference type="PANTHER" id="PTHR43618:SF2">
    <property type="entry name" value="CHAIN DEHYDROGENASE, PUTATIVE (AFU_ORTHOLOGUE AFUA_6G06930)-RELATED"/>
    <property type="match status" value="1"/>
</dbReference>
<evidence type="ECO:0000313" key="5">
    <source>
        <dbReference type="Proteomes" id="UP001345013"/>
    </source>
</evidence>
<dbReference type="Pfam" id="PF00106">
    <property type="entry name" value="adh_short"/>
    <property type="match status" value="1"/>
</dbReference>
<proteinExistence type="inferred from homology"/>
<evidence type="ECO:0000256" key="3">
    <source>
        <dbReference type="ARBA" id="ARBA00023002"/>
    </source>
</evidence>
<dbReference type="Proteomes" id="UP001345013">
    <property type="component" value="Unassembled WGS sequence"/>
</dbReference>
<evidence type="ECO:0008006" key="6">
    <source>
        <dbReference type="Google" id="ProtNLM"/>
    </source>
</evidence>
<name>A0ABR0K8I7_9EURO</name>
<dbReference type="InterPro" id="IPR020904">
    <property type="entry name" value="Sc_DH/Rdtase_CS"/>
</dbReference>
<organism evidence="4 5">
    <name type="scientific">Lithohypha guttulata</name>
    <dbReference type="NCBI Taxonomy" id="1690604"/>
    <lineage>
        <taxon>Eukaryota</taxon>
        <taxon>Fungi</taxon>
        <taxon>Dikarya</taxon>
        <taxon>Ascomycota</taxon>
        <taxon>Pezizomycotina</taxon>
        <taxon>Eurotiomycetes</taxon>
        <taxon>Chaetothyriomycetidae</taxon>
        <taxon>Chaetothyriales</taxon>
        <taxon>Trichomeriaceae</taxon>
        <taxon>Lithohypha</taxon>
    </lineage>
</organism>
<keyword evidence="5" id="KW-1185">Reference proteome</keyword>
<dbReference type="SUPFAM" id="SSF51735">
    <property type="entry name" value="NAD(P)-binding Rossmann-fold domains"/>
    <property type="match status" value="1"/>
</dbReference>
<dbReference type="InterPro" id="IPR036291">
    <property type="entry name" value="NAD(P)-bd_dom_sf"/>
</dbReference>
<comment type="similarity">
    <text evidence="1">Belongs to the short-chain dehydrogenases/reductases (SDR) family.</text>
</comment>
<keyword evidence="2" id="KW-0521">NADP</keyword>
<evidence type="ECO:0000256" key="2">
    <source>
        <dbReference type="ARBA" id="ARBA00022857"/>
    </source>
</evidence>
<keyword evidence="3" id="KW-0560">Oxidoreductase</keyword>
<comment type="caution">
    <text evidence="4">The sequence shown here is derived from an EMBL/GenBank/DDBJ whole genome shotgun (WGS) entry which is preliminary data.</text>
</comment>
<dbReference type="InterPro" id="IPR052178">
    <property type="entry name" value="Sec_Metab_Biosynth_SDR"/>
</dbReference>
<dbReference type="EMBL" id="JAVRRG010000077">
    <property type="protein sequence ID" value="KAK5089473.1"/>
    <property type="molecule type" value="Genomic_DNA"/>
</dbReference>
<dbReference type="PANTHER" id="PTHR43618">
    <property type="entry name" value="7-ALPHA-HYDROXYSTEROID DEHYDROGENASE"/>
    <property type="match status" value="1"/>
</dbReference>
<dbReference type="Gene3D" id="3.40.50.720">
    <property type="entry name" value="NAD(P)-binding Rossmann-like Domain"/>
    <property type="match status" value="1"/>
</dbReference>
<dbReference type="InterPro" id="IPR002347">
    <property type="entry name" value="SDR_fam"/>
</dbReference>
<gene>
    <name evidence="4" type="ORF">LTR24_006194</name>
</gene>
<evidence type="ECO:0000256" key="1">
    <source>
        <dbReference type="ARBA" id="ARBA00006484"/>
    </source>
</evidence>
<dbReference type="PROSITE" id="PS00061">
    <property type="entry name" value="ADH_SHORT"/>
    <property type="match status" value="1"/>
</dbReference>
<protein>
    <recommendedName>
        <fullName evidence="6">Granaticin polyketide synthase ketoacyl reductase 2</fullName>
    </recommendedName>
</protein>
<sequence length="253" mass="27025">MPYSLKGRNVLVTGGSRGLGALICEKFAGEGANVVVNYMSNIDRAEEVAKKCEAQGVKAICIKADCGVPEDNVRLVKETVDGLGGLDVIVANAGWTRFAEFGNLNDLSLEEWNKCWACNVMSHLQLLQVARPIFDKNDEGGAYIITSSVAGHSTGGSSMGYSVTKAAGLHLMKCLAATQGPKLRINAVLPGLLLTEWGLRYGEARIKALKQKSALKMETDLDDCANMFIHIAKSTSMTGQEIEIDSGLLIGMG</sequence>